<dbReference type="GO" id="GO:0006412">
    <property type="term" value="P:translation"/>
    <property type="evidence" value="ECO:0007669"/>
    <property type="project" value="UniProtKB-UniRule"/>
</dbReference>
<evidence type="ECO:0000259" key="7">
    <source>
        <dbReference type="Pfam" id="PF00281"/>
    </source>
</evidence>
<dbReference type="Pfam" id="PF00281">
    <property type="entry name" value="Ribosomal_L5"/>
    <property type="match status" value="1"/>
</dbReference>
<dbReference type="GO" id="GO:0005840">
    <property type="term" value="C:ribosome"/>
    <property type="evidence" value="ECO:0007669"/>
    <property type="project" value="UniProtKB-KW"/>
</dbReference>
<name>A0A3A8IGB2_9BACT</name>
<dbReference type="GO" id="GO:0019843">
    <property type="term" value="F:rRNA binding"/>
    <property type="evidence" value="ECO:0007669"/>
    <property type="project" value="UniProtKB-UniRule"/>
</dbReference>
<evidence type="ECO:0000256" key="1">
    <source>
        <dbReference type="ARBA" id="ARBA00008553"/>
    </source>
</evidence>
<comment type="similarity">
    <text evidence="1 5">Belongs to the universal ribosomal protein uL5 family.</text>
</comment>
<comment type="subunit">
    <text evidence="5">Part of the 50S ribosomal subunit; part of the 5S rRNA/L5/L18/L25 subcomplex. Contacts the 5S rRNA and the P site tRNA. Forms a bridge to the 30S subunit in the 70S ribosome.</text>
</comment>
<dbReference type="SUPFAM" id="SSF55282">
    <property type="entry name" value="RL5-like"/>
    <property type="match status" value="1"/>
</dbReference>
<evidence type="ECO:0000256" key="2">
    <source>
        <dbReference type="ARBA" id="ARBA00022980"/>
    </source>
</evidence>
<feature type="region of interest" description="Disordered" evidence="6">
    <location>
        <begin position="1"/>
        <end position="24"/>
    </location>
</feature>
<dbReference type="InterPro" id="IPR020930">
    <property type="entry name" value="Ribosomal_uL5_bac-type"/>
</dbReference>
<feature type="domain" description="Large ribosomal subunit protein uL5 C-terminal" evidence="8">
    <location>
        <begin position="124"/>
        <end position="216"/>
    </location>
</feature>
<gene>
    <name evidence="5" type="primary">rplE</name>
    <name evidence="9" type="ORF">D7V88_25575</name>
</gene>
<sequence length="218" mass="24381">MADEKKAEPKDKKEKKRGRKEEAKKVGFAANIEEGLKARSARLKDRFRKEGVPSLMKELGLNNPMEVPRLEKIVVNMGLGEALANNKILESAVDQLAAITGQKPVVTRARKSIANFKLRQGQAIGAAVTLRGDRMFEFMDRLISVALPRVRDFKGVSPKAFDGKGNYTLGVREQIIFPEINYDQIEKVKGLNISFVTTAPNDEQGLALMRHFGMPFRQ</sequence>
<dbReference type="Pfam" id="PF00673">
    <property type="entry name" value="Ribosomal_L5_C"/>
    <property type="match status" value="1"/>
</dbReference>
<dbReference type="FunFam" id="3.30.1440.10:FF:000001">
    <property type="entry name" value="50S ribosomal protein L5"/>
    <property type="match status" value="1"/>
</dbReference>
<evidence type="ECO:0000256" key="3">
    <source>
        <dbReference type="ARBA" id="ARBA00023274"/>
    </source>
</evidence>
<evidence type="ECO:0000259" key="8">
    <source>
        <dbReference type="Pfam" id="PF00673"/>
    </source>
</evidence>
<keyword evidence="2 5" id="KW-0689">Ribosomal protein</keyword>
<keyword evidence="5" id="KW-0699">rRNA-binding</keyword>
<accession>A0A3A8IGB2</accession>
<evidence type="ECO:0000313" key="9">
    <source>
        <dbReference type="EMBL" id="RKG82145.1"/>
    </source>
</evidence>
<comment type="function">
    <text evidence="5">This is 1 of the proteins that bind and probably mediate the attachment of the 5S RNA into the large ribosomal subunit, where it forms part of the central protuberance. In the 70S ribosome it contacts protein S13 of the 30S subunit (bridge B1b), connecting the 2 subunits; this bridge is implicated in subunit movement. Contacts the P site tRNA; the 5S rRNA and some of its associated proteins might help stabilize positioning of ribosome-bound tRNAs.</text>
</comment>
<dbReference type="InterPro" id="IPR002132">
    <property type="entry name" value="Ribosomal_uL5"/>
</dbReference>
<dbReference type="GO" id="GO:1990904">
    <property type="term" value="C:ribonucleoprotein complex"/>
    <property type="evidence" value="ECO:0007669"/>
    <property type="project" value="UniProtKB-KW"/>
</dbReference>
<keyword evidence="5" id="KW-0820">tRNA-binding</keyword>
<protein>
    <recommendedName>
        <fullName evidence="4 5">Large ribosomal subunit protein uL5</fullName>
    </recommendedName>
</protein>
<dbReference type="RefSeq" id="WP_120532362.1">
    <property type="nucleotide sequence ID" value="NZ_RAVZ01000199.1"/>
</dbReference>
<dbReference type="InterPro" id="IPR031310">
    <property type="entry name" value="Ribosomal_uL5_N"/>
</dbReference>
<dbReference type="NCBIfam" id="NF000585">
    <property type="entry name" value="PRK00010.1"/>
    <property type="match status" value="1"/>
</dbReference>
<dbReference type="Proteomes" id="UP000268094">
    <property type="component" value="Unassembled WGS sequence"/>
</dbReference>
<comment type="caution">
    <text evidence="9">The sequence shown here is derived from an EMBL/GenBank/DDBJ whole genome shotgun (WGS) entry which is preliminary data.</text>
</comment>
<feature type="domain" description="Large ribosomal subunit protein uL5 N-terminal" evidence="7">
    <location>
        <begin position="63"/>
        <end position="119"/>
    </location>
</feature>
<dbReference type="GO" id="GO:0000049">
    <property type="term" value="F:tRNA binding"/>
    <property type="evidence" value="ECO:0007669"/>
    <property type="project" value="UniProtKB-UniRule"/>
</dbReference>
<keyword evidence="3 5" id="KW-0687">Ribonucleoprotein</keyword>
<dbReference type="AlphaFoldDB" id="A0A3A8IGB2"/>
<evidence type="ECO:0000256" key="5">
    <source>
        <dbReference type="HAMAP-Rule" id="MF_01333"/>
    </source>
</evidence>
<dbReference type="OrthoDB" id="9806626at2"/>
<dbReference type="HAMAP" id="MF_01333_B">
    <property type="entry name" value="Ribosomal_uL5_B"/>
    <property type="match status" value="1"/>
</dbReference>
<dbReference type="InterPro" id="IPR022803">
    <property type="entry name" value="Ribosomal_uL5_dom_sf"/>
</dbReference>
<feature type="compositionally biased region" description="Basic and acidic residues" evidence="6">
    <location>
        <begin position="1"/>
        <end position="12"/>
    </location>
</feature>
<reference evidence="10" key="1">
    <citation type="submission" date="2018-09" db="EMBL/GenBank/DDBJ databases">
        <authorList>
            <person name="Livingstone P.G."/>
            <person name="Whitworth D.E."/>
        </authorList>
    </citation>
    <scope>NUCLEOTIDE SEQUENCE [LARGE SCALE GENOMIC DNA]</scope>
    <source>
        <strain evidence="10">CA054A</strain>
    </source>
</reference>
<dbReference type="EMBL" id="RAVZ01000199">
    <property type="protein sequence ID" value="RKG82145.1"/>
    <property type="molecule type" value="Genomic_DNA"/>
</dbReference>
<evidence type="ECO:0000256" key="4">
    <source>
        <dbReference type="ARBA" id="ARBA00035245"/>
    </source>
</evidence>
<dbReference type="PROSITE" id="PS00358">
    <property type="entry name" value="RIBOSOMAL_L5"/>
    <property type="match status" value="1"/>
</dbReference>
<keyword evidence="10" id="KW-1185">Reference proteome</keyword>
<organism evidence="9 10">
    <name type="scientific">Corallococcus terminator</name>
    <dbReference type="NCBI Taxonomy" id="2316733"/>
    <lineage>
        <taxon>Bacteria</taxon>
        <taxon>Pseudomonadati</taxon>
        <taxon>Myxococcota</taxon>
        <taxon>Myxococcia</taxon>
        <taxon>Myxococcales</taxon>
        <taxon>Cystobacterineae</taxon>
        <taxon>Myxococcaceae</taxon>
        <taxon>Corallococcus</taxon>
    </lineage>
</organism>
<dbReference type="GO" id="GO:0003735">
    <property type="term" value="F:structural constituent of ribosome"/>
    <property type="evidence" value="ECO:0007669"/>
    <property type="project" value="InterPro"/>
</dbReference>
<dbReference type="PANTHER" id="PTHR11994">
    <property type="entry name" value="60S RIBOSOMAL PROTEIN L11-RELATED"/>
    <property type="match status" value="1"/>
</dbReference>
<dbReference type="Gene3D" id="3.30.1440.10">
    <property type="match status" value="1"/>
</dbReference>
<evidence type="ECO:0000313" key="10">
    <source>
        <dbReference type="Proteomes" id="UP000268094"/>
    </source>
</evidence>
<proteinExistence type="inferred from homology"/>
<evidence type="ECO:0000256" key="6">
    <source>
        <dbReference type="SAM" id="MobiDB-lite"/>
    </source>
</evidence>
<keyword evidence="5" id="KW-0694">RNA-binding</keyword>
<dbReference type="InterPro" id="IPR020929">
    <property type="entry name" value="Ribosomal_uL5_CS"/>
</dbReference>
<dbReference type="InterPro" id="IPR031309">
    <property type="entry name" value="Ribosomal_uL5_C"/>
</dbReference>